<dbReference type="PROSITE" id="PS00217">
    <property type="entry name" value="SUGAR_TRANSPORT_2"/>
    <property type="match status" value="1"/>
</dbReference>
<feature type="transmembrane region" description="Helical" evidence="9">
    <location>
        <begin position="370"/>
        <end position="389"/>
    </location>
</feature>
<dbReference type="PANTHER" id="PTHR48022:SF28">
    <property type="entry name" value="MAJOR FACILITATOR SUPERFAMILY (MFS) PROFILE DOMAIN-CONTAINING PROTEIN-RELATED"/>
    <property type="match status" value="1"/>
</dbReference>
<dbReference type="InterPro" id="IPR020846">
    <property type="entry name" value="MFS_dom"/>
</dbReference>
<dbReference type="Proteomes" id="UP000242180">
    <property type="component" value="Unassembled WGS sequence"/>
</dbReference>
<keyword evidence="4 9" id="KW-0812">Transmembrane</keyword>
<dbReference type="InterPro" id="IPR005829">
    <property type="entry name" value="Sugar_transporter_CS"/>
</dbReference>
<evidence type="ECO:0000313" key="12">
    <source>
        <dbReference type="Proteomes" id="UP000242180"/>
    </source>
</evidence>
<feature type="transmembrane region" description="Helical" evidence="9">
    <location>
        <begin position="432"/>
        <end position="452"/>
    </location>
</feature>
<dbReference type="OMA" id="CIGGCQK"/>
<proteinExistence type="inferred from homology"/>
<feature type="compositionally biased region" description="Basic and acidic residues" evidence="8">
    <location>
        <begin position="493"/>
        <end position="511"/>
    </location>
</feature>
<gene>
    <name evidence="11" type="ORF">BCR43DRAFT_551526</name>
</gene>
<evidence type="ECO:0000256" key="2">
    <source>
        <dbReference type="ARBA" id="ARBA00010992"/>
    </source>
</evidence>
<evidence type="ECO:0000313" key="11">
    <source>
        <dbReference type="EMBL" id="ORY93833.1"/>
    </source>
</evidence>
<accession>A0A1X2H5U0</accession>
<dbReference type="OrthoDB" id="4142200at2759"/>
<evidence type="ECO:0000256" key="4">
    <source>
        <dbReference type="ARBA" id="ARBA00022692"/>
    </source>
</evidence>
<sequence>MKLKGKALFSASTLLAAIGFLLFGYDQGVMSGIVTNDLFLDLMGHPSSGILGTMVALYEIGCMFGALSTGKLGDMLGRRNTIRLGCLILIIGAVLQTATVNLGMTIAARIITGFGNGINTATVPVYQSEVSPPKSRGAHVCFECTLLVIGLAIAYWLEFGLYFVEGDFAWRFPLAFQIFFALLLTFGTFILPETPRWLVAHGRDDQAKEVLARLWTDGDVDHPNTIAEYEEIREGIEIEKREGVSSYKELFTKGKFNNRYRVLLGMGSQLIQQLSGINVTTYYMTNVFLQAGFSQSMSMMFAGVDSIVYLVGSLLPIFLVERFGRRKIMLWGLVAQAVTLACIGGCQKAYNDYQAGTFPGGAGGGKAAGAFTMLFNFAFGASWLGMAWLYPAEIFSTGLRAKGNSFSTAANWLGNFIVAEIAPVMFDGIGFWTYIFFAFLNVAFIPLVYLSYPETKGLTLEQIEILFATQEIQDDVRSMTGSHIGSSALKHTTRNDVESATRRRDYPEKEAPPSIVSQPNAA</sequence>
<feature type="transmembrane region" description="Helical" evidence="9">
    <location>
        <begin position="106"/>
        <end position="126"/>
    </location>
</feature>
<keyword evidence="3 7" id="KW-0813">Transport</keyword>
<dbReference type="FunFam" id="1.20.1250.20:FF:000090">
    <property type="entry name" value="MFS sugar transporter, putative"/>
    <property type="match status" value="1"/>
</dbReference>
<dbReference type="PRINTS" id="PR00171">
    <property type="entry name" value="SUGRTRNSPORT"/>
</dbReference>
<dbReference type="NCBIfam" id="TIGR00879">
    <property type="entry name" value="SP"/>
    <property type="match status" value="1"/>
</dbReference>
<dbReference type="Gene3D" id="1.20.1250.20">
    <property type="entry name" value="MFS general substrate transporter like domains"/>
    <property type="match status" value="1"/>
</dbReference>
<dbReference type="InterPro" id="IPR036259">
    <property type="entry name" value="MFS_trans_sf"/>
</dbReference>
<dbReference type="InterPro" id="IPR003663">
    <property type="entry name" value="Sugar/inositol_transpt"/>
</dbReference>
<comment type="similarity">
    <text evidence="2 7">Belongs to the major facilitator superfamily. Sugar transporter (TC 2.A.1.1) family.</text>
</comment>
<evidence type="ECO:0000256" key="8">
    <source>
        <dbReference type="SAM" id="MobiDB-lite"/>
    </source>
</evidence>
<evidence type="ECO:0000256" key="3">
    <source>
        <dbReference type="ARBA" id="ARBA00022448"/>
    </source>
</evidence>
<dbReference type="EMBL" id="MCGN01000008">
    <property type="protein sequence ID" value="ORY93833.1"/>
    <property type="molecule type" value="Genomic_DNA"/>
</dbReference>
<dbReference type="GO" id="GO:0016020">
    <property type="term" value="C:membrane"/>
    <property type="evidence" value="ECO:0007669"/>
    <property type="project" value="UniProtKB-SubCell"/>
</dbReference>
<feature type="region of interest" description="Disordered" evidence="8">
    <location>
        <begin position="490"/>
        <end position="522"/>
    </location>
</feature>
<dbReference type="InParanoid" id="A0A1X2H5U0"/>
<organism evidence="11 12">
    <name type="scientific">Syncephalastrum racemosum</name>
    <name type="common">Filamentous fungus</name>
    <dbReference type="NCBI Taxonomy" id="13706"/>
    <lineage>
        <taxon>Eukaryota</taxon>
        <taxon>Fungi</taxon>
        <taxon>Fungi incertae sedis</taxon>
        <taxon>Mucoromycota</taxon>
        <taxon>Mucoromycotina</taxon>
        <taxon>Mucoromycetes</taxon>
        <taxon>Mucorales</taxon>
        <taxon>Syncephalastraceae</taxon>
        <taxon>Syncephalastrum</taxon>
    </lineage>
</organism>
<dbReference type="PANTHER" id="PTHR48022">
    <property type="entry name" value="PLASTIDIC GLUCOSE TRANSPORTER 4"/>
    <property type="match status" value="1"/>
</dbReference>
<reference evidence="11 12" key="1">
    <citation type="submission" date="2016-07" db="EMBL/GenBank/DDBJ databases">
        <title>Pervasive Adenine N6-methylation of Active Genes in Fungi.</title>
        <authorList>
            <consortium name="DOE Joint Genome Institute"/>
            <person name="Mondo S.J."/>
            <person name="Dannebaum R.O."/>
            <person name="Kuo R.C."/>
            <person name="Labutti K."/>
            <person name="Haridas S."/>
            <person name="Kuo A."/>
            <person name="Salamov A."/>
            <person name="Ahrendt S.R."/>
            <person name="Lipzen A."/>
            <person name="Sullivan W."/>
            <person name="Andreopoulos W.B."/>
            <person name="Clum A."/>
            <person name="Lindquist E."/>
            <person name="Daum C."/>
            <person name="Ramamoorthy G.K."/>
            <person name="Gryganskyi A."/>
            <person name="Culley D."/>
            <person name="Magnuson J.K."/>
            <person name="James T.Y."/>
            <person name="O'Malley M.A."/>
            <person name="Stajich J.E."/>
            <person name="Spatafora J.W."/>
            <person name="Visel A."/>
            <person name="Grigoriev I.V."/>
        </authorList>
    </citation>
    <scope>NUCLEOTIDE SEQUENCE [LARGE SCALE GENOMIC DNA]</scope>
    <source>
        <strain evidence="11 12">NRRL 2496</strain>
    </source>
</reference>
<feature type="transmembrane region" description="Helical" evidence="9">
    <location>
        <begin position="169"/>
        <end position="191"/>
    </location>
</feature>
<evidence type="ECO:0000256" key="1">
    <source>
        <dbReference type="ARBA" id="ARBA00004141"/>
    </source>
</evidence>
<comment type="caution">
    <text evidence="11">The sequence shown here is derived from an EMBL/GenBank/DDBJ whole genome shotgun (WGS) entry which is preliminary data.</text>
</comment>
<dbReference type="Pfam" id="PF00083">
    <property type="entry name" value="Sugar_tr"/>
    <property type="match status" value="1"/>
</dbReference>
<dbReference type="PROSITE" id="PS50850">
    <property type="entry name" value="MFS"/>
    <property type="match status" value="1"/>
</dbReference>
<dbReference type="InterPro" id="IPR005828">
    <property type="entry name" value="MFS_sugar_transport-like"/>
</dbReference>
<keyword evidence="6 9" id="KW-0472">Membrane</keyword>
<name>A0A1X2H5U0_SYNRA</name>
<dbReference type="STRING" id="13706.A0A1X2H5U0"/>
<feature type="transmembrane region" description="Helical" evidence="9">
    <location>
        <begin position="262"/>
        <end position="285"/>
    </location>
</feature>
<evidence type="ECO:0000256" key="7">
    <source>
        <dbReference type="RuleBase" id="RU003346"/>
    </source>
</evidence>
<feature type="transmembrane region" description="Helical" evidence="9">
    <location>
        <begin position="81"/>
        <end position="100"/>
    </location>
</feature>
<evidence type="ECO:0000259" key="10">
    <source>
        <dbReference type="PROSITE" id="PS50850"/>
    </source>
</evidence>
<feature type="transmembrane region" description="Helical" evidence="9">
    <location>
        <begin position="330"/>
        <end position="350"/>
    </location>
</feature>
<feature type="transmembrane region" description="Helical" evidence="9">
    <location>
        <begin position="47"/>
        <end position="69"/>
    </location>
</feature>
<keyword evidence="5 9" id="KW-1133">Transmembrane helix</keyword>
<feature type="transmembrane region" description="Helical" evidence="9">
    <location>
        <begin position="409"/>
        <end position="426"/>
    </location>
</feature>
<keyword evidence="12" id="KW-1185">Reference proteome</keyword>
<evidence type="ECO:0000256" key="6">
    <source>
        <dbReference type="ARBA" id="ARBA00023136"/>
    </source>
</evidence>
<feature type="transmembrane region" description="Helical" evidence="9">
    <location>
        <begin position="297"/>
        <end position="318"/>
    </location>
</feature>
<protein>
    <submittedName>
        <fullName evidence="11">General substrate transporter</fullName>
    </submittedName>
</protein>
<evidence type="ECO:0000256" key="9">
    <source>
        <dbReference type="SAM" id="Phobius"/>
    </source>
</evidence>
<feature type="transmembrane region" description="Helical" evidence="9">
    <location>
        <begin position="138"/>
        <end position="157"/>
    </location>
</feature>
<dbReference type="SUPFAM" id="SSF103473">
    <property type="entry name" value="MFS general substrate transporter"/>
    <property type="match status" value="1"/>
</dbReference>
<evidence type="ECO:0000256" key="5">
    <source>
        <dbReference type="ARBA" id="ARBA00022989"/>
    </source>
</evidence>
<comment type="subcellular location">
    <subcellularLocation>
        <location evidence="1">Membrane</location>
        <topology evidence="1">Multi-pass membrane protein</topology>
    </subcellularLocation>
</comment>
<dbReference type="GO" id="GO:0005351">
    <property type="term" value="F:carbohydrate:proton symporter activity"/>
    <property type="evidence" value="ECO:0007669"/>
    <property type="project" value="TreeGrafter"/>
</dbReference>
<feature type="domain" description="Major facilitator superfamily (MFS) profile" evidence="10">
    <location>
        <begin position="12"/>
        <end position="456"/>
    </location>
</feature>
<dbReference type="FunCoup" id="A0A1X2H5U0">
    <property type="interactions" value="332"/>
</dbReference>
<dbReference type="AlphaFoldDB" id="A0A1X2H5U0"/>
<dbReference type="InterPro" id="IPR050360">
    <property type="entry name" value="MFS_Sugar_Transporters"/>
</dbReference>